<accession>A0A557R5J2</accession>
<evidence type="ECO:0008006" key="3">
    <source>
        <dbReference type="Google" id="ProtNLM"/>
    </source>
</evidence>
<dbReference type="Proteomes" id="UP000318349">
    <property type="component" value="Unassembled WGS sequence"/>
</dbReference>
<comment type="caution">
    <text evidence="1">The sequence shown here is derived from an EMBL/GenBank/DDBJ whole genome shotgun (WGS) entry which is preliminary data.</text>
</comment>
<reference evidence="1 2" key="1">
    <citation type="submission" date="2019-07" db="EMBL/GenBank/DDBJ databases">
        <title>The pathways for chlorine oxyanion respiration interact through the shared metabolite chlorate.</title>
        <authorList>
            <person name="Barnum T.P."/>
            <person name="Cheng Y."/>
            <person name="Hill K.A."/>
            <person name="Lucas L.N."/>
            <person name="Carlson H.K."/>
            <person name="Coates J.D."/>
        </authorList>
    </citation>
    <scope>NUCLEOTIDE SEQUENCE [LARGE SCALE GENOMIC DNA]</scope>
    <source>
        <strain evidence="1 2">SFB-1</strain>
    </source>
</reference>
<proteinExistence type="predicted"/>
<dbReference type="GO" id="GO:0016788">
    <property type="term" value="F:hydrolase activity, acting on ester bonds"/>
    <property type="evidence" value="ECO:0007669"/>
    <property type="project" value="UniProtKB-ARBA"/>
</dbReference>
<organism evidence="1 2">
    <name type="scientific">Denitromonas halophila</name>
    <dbReference type="NCBI Taxonomy" id="1629404"/>
    <lineage>
        <taxon>Bacteria</taxon>
        <taxon>Pseudomonadati</taxon>
        <taxon>Pseudomonadota</taxon>
        <taxon>Betaproteobacteria</taxon>
        <taxon>Rhodocyclales</taxon>
        <taxon>Zoogloeaceae</taxon>
        <taxon>Denitromonas</taxon>
    </lineage>
</organism>
<name>A0A557R5J2_9RHOO</name>
<dbReference type="SUPFAM" id="SSF52266">
    <property type="entry name" value="SGNH hydrolase"/>
    <property type="match status" value="1"/>
</dbReference>
<dbReference type="Gene3D" id="3.40.50.1110">
    <property type="entry name" value="SGNH hydrolase"/>
    <property type="match status" value="1"/>
</dbReference>
<dbReference type="EMBL" id="VMNI01000005">
    <property type="protein sequence ID" value="TVO78561.1"/>
    <property type="molecule type" value="Genomic_DNA"/>
</dbReference>
<gene>
    <name evidence="1" type="ORF">FHP89_05060</name>
</gene>
<dbReference type="AlphaFoldDB" id="A0A557R5J2"/>
<sequence length="340" mass="36593">MKTLRPALYLLLGGLLTVIGLELTLRLLPVSSATMVDYHVSPTILTYPPHHDFTVSTGWDMKNAQRLRSNNFGFVDTQDFVPNPSAIAVIGDSFVEANMLAPDQRVGPALARVLNNATVYSLGGPGSSLLDYAERAQLASQQWGVQRFVFVLEVGDVRQALCGSGNHQGPCITPGSGALEAFRRPAASGLKTWARHSALAQYVFSQLKFNPSALLASLRSKKTAQHTGENQSDPVSPQLARAIIARFIDALPPTAQPPVLLIDGPRGRSSTDMSWNLAHMALLKEMAETAGARMIDLAPRFDAWHATSALSLEVGPYDGHWNPIGHQIAAEAAAEALRGD</sequence>
<dbReference type="InterPro" id="IPR036514">
    <property type="entry name" value="SGNH_hydro_sf"/>
</dbReference>
<evidence type="ECO:0000313" key="1">
    <source>
        <dbReference type="EMBL" id="TVO78561.1"/>
    </source>
</evidence>
<evidence type="ECO:0000313" key="2">
    <source>
        <dbReference type="Proteomes" id="UP000318349"/>
    </source>
</evidence>
<protein>
    <recommendedName>
        <fullName evidence="3">SGNH/GDSL hydrolase family protein</fullName>
    </recommendedName>
</protein>